<accession>A0A284RS47</accession>
<dbReference type="SUPFAM" id="SSF52047">
    <property type="entry name" value="RNI-like"/>
    <property type="match status" value="1"/>
</dbReference>
<dbReference type="STRING" id="47428.A0A284RS47"/>
<sequence>MAMVSVYAFAHTATNEYYVSLGKDPKKTFIHSIQGISMKPEAEPNPPIHSLPPEILSKIFLLVVAGSYSVLEPLHDGPWLLGRVCRRWRDIAWGYPALWSSFVLVDWQGQIKPMREEIGARMFREALQRTRQNGLSMTIWIYHTFPDTIMETLMQHSRQWEDVCLLGRPSLQWTRSLLNSPPVHFPSLKSLFVSYQHSMDNLTTILSMFKNAPHLRSLEFDVRMPPFNLGMIPFPWSHITHLTMSFAKFSRVELTVTLLRLCPSLEELTERTVFRHDPEVATIAPLTLSKLRSLILGRSQLLLGYLICQVLEHLSFTMPHADHPSPNLTISQFFARSGSQLQTLTLRISQDTLNPDQLFPYIPQLRKLVLLLADSENDSDPARFLKGLSGERGVMLPSLSVLELSANKLFTDDVRLEGRDELLVSIIERRWNVPRDPRLTRLSHVRVRTWNPITRVGGHVALTPRASSCVHRLKSFKVEGLDISIIIDEEIEDAPSEERVLL</sequence>
<proteinExistence type="predicted"/>
<reference evidence="2" key="1">
    <citation type="journal article" date="2017" name="Nat. Ecol. Evol.">
        <title>Genome expansion and lineage-specific genetic innovations in the forest pathogenic fungi Armillaria.</title>
        <authorList>
            <person name="Sipos G."/>
            <person name="Prasanna A.N."/>
            <person name="Walter M.C."/>
            <person name="O'Connor E."/>
            <person name="Balint B."/>
            <person name="Krizsan K."/>
            <person name="Kiss B."/>
            <person name="Hess J."/>
            <person name="Varga T."/>
            <person name="Slot J."/>
            <person name="Riley R."/>
            <person name="Boka B."/>
            <person name="Rigling D."/>
            <person name="Barry K."/>
            <person name="Lee J."/>
            <person name="Mihaltcheva S."/>
            <person name="LaButti K."/>
            <person name="Lipzen A."/>
            <person name="Waldron R."/>
            <person name="Moloney N.M."/>
            <person name="Sperisen C."/>
            <person name="Kredics L."/>
            <person name="Vagvoelgyi C."/>
            <person name="Patrignani A."/>
            <person name="Fitzpatrick D."/>
            <person name="Nagy I."/>
            <person name="Doyle S."/>
            <person name="Anderson J.B."/>
            <person name="Grigoriev I.V."/>
            <person name="Gueldener U."/>
            <person name="Muensterkoetter M."/>
            <person name="Nagy L.G."/>
        </authorList>
    </citation>
    <scope>NUCLEOTIDE SEQUENCE [LARGE SCALE GENOMIC DNA]</scope>
    <source>
        <strain evidence="2">C18/9</strain>
    </source>
</reference>
<dbReference type="InterPro" id="IPR036047">
    <property type="entry name" value="F-box-like_dom_sf"/>
</dbReference>
<dbReference type="EMBL" id="FUEG01000014">
    <property type="protein sequence ID" value="SJL11580.1"/>
    <property type="molecule type" value="Genomic_DNA"/>
</dbReference>
<dbReference type="AlphaFoldDB" id="A0A284RS47"/>
<dbReference type="PANTHER" id="PTHR38926:SF5">
    <property type="entry name" value="F-BOX AND LEUCINE-RICH REPEAT PROTEIN 6"/>
    <property type="match status" value="1"/>
</dbReference>
<dbReference type="OrthoDB" id="2912059at2759"/>
<gene>
    <name evidence="1" type="ORF">ARMOST_14985</name>
</gene>
<dbReference type="Gene3D" id="3.80.10.10">
    <property type="entry name" value="Ribonuclease Inhibitor"/>
    <property type="match status" value="1"/>
</dbReference>
<dbReference type="SUPFAM" id="SSF81383">
    <property type="entry name" value="F-box domain"/>
    <property type="match status" value="1"/>
</dbReference>
<keyword evidence="2" id="KW-1185">Reference proteome</keyword>
<dbReference type="Gene3D" id="1.20.1280.50">
    <property type="match status" value="1"/>
</dbReference>
<dbReference type="Proteomes" id="UP000219338">
    <property type="component" value="Unassembled WGS sequence"/>
</dbReference>
<protein>
    <submittedName>
        <fullName evidence="1">Uncharacterized protein</fullName>
    </submittedName>
</protein>
<evidence type="ECO:0000313" key="2">
    <source>
        <dbReference type="Proteomes" id="UP000219338"/>
    </source>
</evidence>
<dbReference type="PANTHER" id="PTHR38926">
    <property type="entry name" value="F-BOX DOMAIN CONTAINING PROTEIN, EXPRESSED"/>
    <property type="match status" value="1"/>
</dbReference>
<dbReference type="InterPro" id="IPR032675">
    <property type="entry name" value="LRR_dom_sf"/>
</dbReference>
<name>A0A284RS47_ARMOS</name>
<evidence type="ECO:0000313" key="1">
    <source>
        <dbReference type="EMBL" id="SJL11580.1"/>
    </source>
</evidence>
<organism evidence="1 2">
    <name type="scientific">Armillaria ostoyae</name>
    <name type="common">Armillaria root rot fungus</name>
    <dbReference type="NCBI Taxonomy" id="47428"/>
    <lineage>
        <taxon>Eukaryota</taxon>
        <taxon>Fungi</taxon>
        <taxon>Dikarya</taxon>
        <taxon>Basidiomycota</taxon>
        <taxon>Agaricomycotina</taxon>
        <taxon>Agaricomycetes</taxon>
        <taxon>Agaricomycetidae</taxon>
        <taxon>Agaricales</taxon>
        <taxon>Marasmiineae</taxon>
        <taxon>Physalacriaceae</taxon>
        <taxon>Armillaria</taxon>
    </lineage>
</organism>